<name>A0ACC1AJ18_9ROSI</name>
<dbReference type="Proteomes" id="UP001164250">
    <property type="component" value="Chromosome 10"/>
</dbReference>
<keyword evidence="2" id="KW-1185">Reference proteome</keyword>
<gene>
    <name evidence="1" type="ORF">Patl1_07339</name>
</gene>
<sequence>MLNYLTVSTDLVEVFTDDSNQNIFGHTISCVCKRYRKGFVVFCGNSIFPTICLSLSYVPIGAILDLNPISDQSILIDCLHYVVASKYHYFWFWIFQIIPAGDPDPFFSDPSIKRFILFIKNRR</sequence>
<evidence type="ECO:0000313" key="1">
    <source>
        <dbReference type="EMBL" id="KAJ0086656.1"/>
    </source>
</evidence>
<comment type="caution">
    <text evidence="1">The sequence shown here is derived from an EMBL/GenBank/DDBJ whole genome shotgun (WGS) entry which is preliminary data.</text>
</comment>
<evidence type="ECO:0000313" key="2">
    <source>
        <dbReference type="Proteomes" id="UP001164250"/>
    </source>
</evidence>
<dbReference type="EMBL" id="CM047906">
    <property type="protein sequence ID" value="KAJ0086656.1"/>
    <property type="molecule type" value="Genomic_DNA"/>
</dbReference>
<accession>A0ACC1AJ18</accession>
<organism evidence="1 2">
    <name type="scientific">Pistacia atlantica</name>
    <dbReference type="NCBI Taxonomy" id="434234"/>
    <lineage>
        <taxon>Eukaryota</taxon>
        <taxon>Viridiplantae</taxon>
        <taxon>Streptophyta</taxon>
        <taxon>Embryophyta</taxon>
        <taxon>Tracheophyta</taxon>
        <taxon>Spermatophyta</taxon>
        <taxon>Magnoliopsida</taxon>
        <taxon>eudicotyledons</taxon>
        <taxon>Gunneridae</taxon>
        <taxon>Pentapetalae</taxon>
        <taxon>rosids</taxon>
        <taxon>malvids</taxon>
        <taxon>Sapindales</taxon>
        <taxon>Anacardiaceae</taxon>
        <taxon>Pistacia</taxon>
    </lineage>
</organism>
<proteinExistence type="predicted"/>
<protein>
    <submittedName>
        <fullName evidence="1">Uncharacterized protein</fullName>
    </submittedName>
</protein>
<reference evidence="2" key="1">
    <citation type="journal article" date="2023" name="G3 (Bethesda)">
        <title>Genome assembly and association tests identify interacting loci associated with vigor, precocity, and sex in interspecific pistachio rootstocks.</title>
        <authorList>
            <person name="Palmer W."/>
            <person name="Jacygrad E."/>
            <person name="Sagayaradj S."/>
            <person name="Cavanaugh K."/>
            <person name="Han R."/>
            <person name="Bertier L."/>
            <person name="Beede B."/>
            <person name="Kafkas S."/>
            <person name="Golino D."/>
            <person name="Preece J."/>
            <person name="Michelmore R."/>
        </authorList>
    </citation>
    <scope>NUCLEOTIDE SEQUENCE [LARGE SCALE GENOMIC DNA]</scope>
</reference>